<sequence>MEIVPATPGMLPELSALLGLLFAQESDFAPDPDAQLRGLEMIIDAPALGRILVARQGDEVLGMVGLLFTLSTALGAKVAMLEDMVVTPAARGEGIGGRLLEAAVALAEREGCRRVTLLTDGDNLTAQRFYARHGFNASAMQPWRRLLGVKA</sequence>
<dbReference type="KEGG" id="haa:A5892_10780"/>
<dbReference type="CDD" id="cd04301">
    <property type="entry name" value="NAT_SF"/>
    <property type="match status" value="1"/>
</dbReference>
<dbReference type="Proteomes" id="UP000077875">
    <property type="component" value="Chromosome"/>
</dbReference>
<evidence type="ECO:0000256" key="1">
    <source>
        <dbReference type="ARBA" id="ARBA00022679"/>
    </source>
</evidence>
<dbReference type="InterPro" id="IPR050832">
    <property type="entry name" value="Bact_Acetyltransf"/>
</dbReference>
<dbReference type="PANTHER" id="PTHR43877">
    <property type="entry name" value="AMINOALKYLPHOSPHONATE N-ACETYLTRANSFERASE-RELATED-RELATED"/>
    <property type="match status" value="1"/>
</dbReference>
<proteinExistence type="predicted"/>
<evidence type="ECO:0000256" key="2">
    <source>
        <dbReference type="ARBA" id="ARBA00023315"/>
    </source>
</evidence>
<dbReference type="EMBL" id="CP015243">
    <property type="protein sequence ID" value="ANF59619.1"/>
    <property type="molecule type" value="Genomic_DNA"/>
</dbReference>
<keyword evidence="5" id="KW-1185">Reference proteome</keyword>
<dbReference type="PANTHER" id="PTHR43877:SF2">
    <property type="entry name" value="AMINOALKYLPHOSPHONATE N-ACETYLTRANSFERASE-RELATED"/>
    <property type="match status" value="1"/>
</dbReference>
<gene>
    <name evidence="4" type="ORF">A5892_10780</name>
</gene>
<dbReference type="PROSITE" id="PS51186">
    <property type="entry name" value="GNAT"/>
    <property type="match status" value="1"/>
</dbReference>
<dbReference type="Gene3D" id="3.40.630.30">
    <property type="match status" value="1"/>
</dbReference>
<dbReference type="InterPro" id="IPR000182">
    <property type="entry name" value="GNAT_dom"/>
</dbReference>
<name>A0A172YK85_9GAMM</name>
<keyword evidence="1 4" id="KW-0808">Transferase</keyword>
<dbReference type="InterPro" id="IPR016181">
    <property type="entry name" value="Acyl_CoA_acyltransferase"/>
</dbReference>
<dbReference type="SUPFAM" id="SSF55729">
    <property type="entry name" value="Acyl-CoA N-acyltransferases (Nat)"/>
    <property type="match status" value="1"/>
</dbReference>
<feature type="domain" description="N-acetyltransferase" evidence="3">
    <location>
        <begin position="1"/>
        <end position="151"/>
    </location>
</feature>
<reference evidence="4 5" key="1">
    <citation type="submission" date="2016-04" db="EMBL/GenBank/DDBJ databases">
        <title>Complete Genome Sequence of Halotalea alkalilenta IHB B 13600.</title>
        <authorList>
            <person name="Swarnkar M.K."/>
            <person name="Sharma A."/>
            <person name="Kaushal K."/>
            <person name="Soni R."/>
            <person name="Rana S."/>
            <person name="Singh A.K."/>
            <person name="Gulati A."/>
        </authorList>
    </citation>
    <scope>NUCLEOTIDE SEQUENCE [LARGE SCALE GENOMIC DNA]</scope>
    <source>
        <strain evidence="4 5">IHB B 13600</strain>
    </source>
</reference>
<protein>
    <submittedName>
        <fullName evidence="4">GCN5 family acetyltransferase</fullName>
    </submittedName>
</protein>
<dbReference type="AlphaFoldDB" id="A0A172YK85"/>
<evidence type="ECO:0000259" key="3">
    <source>
        <dbReference type="PROSITE" id="PS51186"/>
    </source>
</evidence>
<evidence type="ECO:0000313" key="5">
    <source>
        <dbReference type="Proteomes" id="UP000077875"/>
    </source>
</evidence>
<keyword evidence="2" id="KW-0012">Acyltransferase</keyword>
<evidence type="ECO:0000313" key="4">
    <source>
        <dbReference type="EMBL" id="ANF59619.1"/>
    </source>
</evidence>
<organism evidence="4 5">
    <name type="scientific">Halotalea alkalilenta</name>
    <dbReference type="NCBI Taxonomy" id="376489"/>
    <lineage>
        <taxon>Bacteria</taxon>
        <taxon>Pseudomonadati</taxon>
        <taxon>Pseudomonadota</taxon>
        <taxon>Gammaproteobacteria</taxon>
        <taxon>Oceanospirillales</taxon>
        <taxon>Halomonadaceae</taxon>
        <taxon>Halotalea</taxon>
    </lineage>
</organism>
<accession>A0A172YK85</accession>
<dbReference type="STRING" id="376489.A5892_10780"/>
<dbReference type="GO" id="GO:0016747">
    <property type="term" value="F:acyltransferase activity, transferring groups other than amino-acyl groups"/>
    <property type="evidence" value="ECO:0007669"/>
    <property type="project" value="InterPro"/>
</dbReference>
<dbReference type="Pfam" id="PF00583">
    <property type="entry name" value="Acetyltransf_1"/>
    <property type="match status" value="1"/>
</dbReference>